<dbReference type="InterPro" id="IPR012854">
    <property type="entry name" value="Cu_amine_oxidase-like_N"/>
</dbReference>
<feature type="signal peptide" evidence="1">
    <location>
        <begin position="1"/>
        <end position="23"/>
    </location>
</feature>
<dbReference type="EMBL" id="JADCKB010000032">
    <property type="protein sequence ID" value="MBE5041054.1"/>
    <property type="molecule type" value="Genomic_DNA"/>
</dbReference>
<protein>
    <submittedName>
        <fullName evidence="3">Copper amine oxidase N-terminal domain-containing protein</fullName>
    </submittedName>
</protein>
<comment type="caution">
    <text evidence="3">The sequence shown here is derived from an EMBL/GenBank/DDBJ whole genome shotgun (WGS) entry which is preliminary data.</text>
</comment>
<name>A0A9D5M5G2_9FIRM</name>
<feature type="chain" id="PRO_5038867656" evidence="1">
    <location>
        <begin position="24"/>
        <end position="478"/>
    </location>
</feature>
<evidence type="ECO:0000313" key="4">
    <source>
        <dbReference type="Proteomes" id="UP000806542"/>
    </source>
</evidence>
<dbReference type="RefSeq" id="WP_226393591.1">
    <property type="nucleotide sequence ID" value="NZ_JADCKB010000032.1"/>
</dbReference>
<organism evidence="3 4">
    <name type="scientific">Ructibacterium gallinarum</name>
    <dbReference type="NCBI Taxonomy" id="2779355"/>
    <lineage>
        <taxon>Bacteria</taxon>
        <taxon>Bacillati</taxon>
        <taxon>Bacillota</taxon>
        <taxon>Clostridia</taxon>
        <taxon>Eubacteriales</taxon>
        <taxon>Oscillospiraceae</taxon>
        <taxon>Ructibacterium</taxon>
    </lineage>
</organism>
<keyword evidence="1" id="KW-0732">Signal</keyword>
<dbReference type="PROSITE" id="PS51257">
    <property type="entry name" value="PROKAR_LIPOPROTEIN"/>
    <property type="match status" value="1"/>
</dbReference>
<dbReference type="Pfam" id="PF07833">
    <property type="entry name" value="Cu_amine_oxidN1"/>
    <property type="match status" value="1"/>
</dbReference>
<reference evidence="3" key="1">
    <citation type="submission" date="2020-10" db="EMBL/GenBank/DDBJ databases">
        <title>ChiBAC.</title>
        <authorList>
            <person name="Zenner C."/>
            <person name="Hitch T.C.A."/>
            <person name="Clavel T."/>
        </authorList>
    </citation>
    <scope>NUCLEOTIDE SEQUENCE</scope>
    <source>
        <strain evidence="3">DSM 107454</strain>
    </source>
</reference>
<dbReference type="AlphaFoldDB" id="A0A9D5M5G2"/>
<dbReference type="Gene3D" id="3.30.457.10">
    <property type="entry name" value="Copper amine oxidase-like, N-terminal domain"/>
    <property type="match status" value="1"/>
</dbReference>
<feature type="domain" description="Copper amine oxidase-like N-terminal" evidence="2">
    <location>
        <begin position="337"/>
        <end position="442"/>
    </location>
</feature>
<dbReference type="InterPro" id="IPR036582">
    <property type="entry name" value="Mao_N_sf"/>
</dbReference>
<gene>
    <name evidence="3" type="ORF">INF28_11350</name>
</gene>
<evidence type="ECO:0000256" key="1">
    <source>
        <dbReference type="SAM" id="SignalP"/>
    </source>
</evidence>
<sequence length="478" mass="53890">MKKKYKILTGLVAMLSCAVCVSAADVNDIGQGTYVQFGKYQGDPIVWKCINTEDENGILLLSDKILTLKAFDAPSSDENTKHFEYGYSFWEDSTLRAWLNATAAGEEIQWPGGNSPMGFIDMPNGWKTELLNPYDQEDGFLSDTNFTPTERSLMKTVSQWQTLAEREVSRSINGIDHCFQCSYIPTMPIVQLLLPPDINKLYQTDVNHVAMYRVTDTVFLLDAWQLDAMWQAFGNVEAEATEKAWATFQPSDYQGNIKIWLLRSPYGSTCVNAISCVNAIYGTDKFSFVGTEKGNSGVRPAVYLNPDQTVVLSGSGTQEESYVLDGNEQYGTMVFSQGKQLYLDQLPVEENGRLLVPVRAIFESLGAEVNWDEEANQVTAVKDGTTVQLEIDNATMVVNESEVELEAPARLVGDRTLVPLRAVSEALDAQVNYMENLNRVVIDKPTLTYEFKEMEWWKMWENRREYLEQSASHRQKTE</sequence>
<proteinExistence type="predicted"/>
<accession>A0A9D5M5G2</accession>
<dbReference type="Proteomes" id="UP000806542">
    <property type="component" value="Unassembled WGS sequence"/>
</dbReference>
<evidence type="ECO:0000313" key="3">
    <source>
        <dbReference type="EMBL" id="MBE5041054.1"/>
    </source>
</evidence>
<dbReference type="SUPFAM" id="SSF55383">
    <property type="entry name" value="Copper amine oxidase, domain N"/>
    <property type="match status" value="1"/>
</dbReference>
<keyword evidence="4" id="KW-1185">Reference proteome</keyword>
<evidence type="ECO:0000259" key="2">
    <source>
        <dbReference type="Pfam" id="PF07833"/>
    </source>
</evidence>